<dbReference type="Proteomes" id="UP000184440">
    <property type="component" value="Unassembled WGS sequence"/>
</dbReference>
<accession>A0A1M7QP62</accession>
<name>A0A1M7QP62_9ACTN</name>
<gene>
    <name evidence="1" type="ORF">SAMN05443668_105132</name>
</gene>
<protein>
    <submittedName>
        <fullName evidence="1">Uncharacterized protein</fullName>
    </submittedName>
</protein>
<dbReference type="EMBL" id="FRCS01000005">
    <property type="protein sequence ID" value="SHN33282.1"/>
    <property type="molecule type" value="Genomic_DNA"/>
</dbReference>
<dbReference type="STRING" id="134849.SAMN05443668_105132"/>
<sequence length="50" mass="5426">MKKALSWIAVAFFVFYIVTQPGDAANLLRSLGDGLRDIATGFGTFVSNVF</sequence>
<keyword evidence="2" id="KW-1185">Reference proteome</keyword>
<evidence type="ECO:0000313" key="2">
    <source>
        <dbReference type="Proteomes" id="UP000184440"/>
    </source>
</evidence>
<proteinExistence type="predicted"/>
<organism evidence="1 2">
    <name type="scientific">Cryptosporangium aurantiacum</name>
    <dbReference type="NCBI Taxonomy" id="134849"/>
    <lineage>
        <taxon>Bacteria</taxon>
        <taxon>Bacillati</taxon>
        <taxon>Actinomycetota</taxon>
        <taxon>Actinomycetes</taxon>
        <taxon>Cryptosporangiales</taxon>
        <taxon>Cryptosporangiaceae</taxon>
        <taxon>Cryptosporangium</taxon>
    </lineage>
</organism>
<evidence type="ECO:0000313" key="1">
    <source>
        <dbReference type="EMBL" id="SHN33282.1"/>
    </source>
</evidence>
<reference evidence="1 2" key="1">
    <citation type="submission" date="2016-11" db="EMBL/GenBank/DDBJ databases">
        <authorList>
            <person name="Jaros S."/>
            <person name="Januszkiewicz K."/>
            <person name="Wedrychowicz H."/>
        </authorList>
    </citation>
    <scope>NUCLEOTIDE SEQUENCE [LARGE SCALE GENOMIC DNA]</scope>
    <source>
        <strain evidence="1 2">DSM 46144</strain>
    </source>
</reference>
<dbReference type="AlphaFoldDB" id="A0A1M7QP62"/>
<dbReference type="RefSeq" id="WP_178379907.1">
    <property type="nucleotide sequence ID" value="NZ_FRCS01000005.1"/>
</dbReference>